<dbReference type="PANTHER" id="PTHR33221:SF2">
    <property type="entry name" value="TRANSCRIPTIONAL REGULATOR"/>
    <property type="match status" value="1"/>
</dbReference>
<protein>
    <submittedName>
        <fullName evidence="1">RrF2 family transcriptional regulator</fullName>
    </submittedName>
</protein>
<dbReference type="PROSITE" id="PS51197">
    <property type="entry name" value="HTH_RRF2_2"/>
    <property type="match status" value="1"/>
</dbReference>
<dbReference type="EMBL" id="JBHRYE010000010">
    <property type="protein sequence ID" value="MFC3670994.1"/>
    <property type="molecule type" value="Genomic_DNA"/>
</dbReference>
<dbReference type="InterPro" id="IPR036388">
    <property type="entry name" value="WH-like_DNA-bd_sf"/>
</dbReference>
<gene>
    <name evidence="1" type="ORF">ACFOOT_06125</name>
</gene>
<dbReference type="RefSeq" id="WP_191322768.1">
    <property type="nucleotide sequence ID" value="NZ_BMZP01000002.1"/>
</dbReference>
<reference evidence="2" key="1">
    <citation type="journal article" date="2019" name="Int. J. Syst. Evol. Microbiol.">
        <title>The Global Catalogue of Microorganisms (GCM) 10K type strain sequencing project: providing services to taxonomists for standard genome sequencing and annotation.</title>
        <authorList>
            <consortium name="The Broad Institute Genomics Platform"/>
            <consortium name="The Broad Institute Genome Sequencing Center for Infectious Disease"/>
            <person name="Wu L."/>
            <person name="Ma J."/>
        </authorList>
    </citation>
    <scope>NUCLEOTIDE SEQUENCE [LARGE SCALE GENOMIC DNA]</scope>
    <source>
        <strain evidence="2">KCTC 42224</strain>
    </source>
</reference>
<evidence type="ECO:0000313" key="1">
    <source>
        <dbReference type="EMBL" id="MFC3670994.1"/>
    </source>
</evidence>
<organism evidence="1 2">
    <name type="scientific">Novosphingobium pokkalii</name>
    <dbReference type="NCBI Taxonomy" id="1770194"/>
    <lineage>
        <taxon>Bacteria</taxon>
        <taxon>Pseudomonadati</taxon>
        <taxon>Pseudomonadota</taxon>
        <taxon>Alphaproteobacteria</taxon>
        <taxon>Sphingomonadales</taxon>
        <taxon>Sphingomonadaceae</taxon>
        <taxon>Novosphingobium</taxon>
    </lineage>
</organism>
<dbReference type="SUPFAM" id="SSF46785">
    <property type="entry name" value="Winged helix' DNA-binding domain"/>
    <property type="match status" value="1"/>
</dbReference>
<comment type="caution">
    <text evidence="1">The sequence shown here is derived from an EMBL/GenBank/DDBJ whole genome shotgun (WGS) entry which is preliminary data.</text>
</comment>
<name>A0ABV7V0N0_9SPHN</name>
<sequence length="160" mass="16181">MRLSSMADYAVVMMCAAARHCGCHTADRPLLSAQQLAAETGLPAPTVQKLVSKMSAAGLLKAVRGARGGLKLARPAAAISLADIIEAVEGPIAMAACSGHGRGDCTLEGACMVRPHWPAVDAALRGALSGVSLVQLARPAQSFHGALSVAPAPIPAELPA</sequence>
<dbReference type="Gene3D" id="1.10.10.10">
    <property type="entry name" value="Winged helix-like DNA-binding domain superfamily/Winged helix DNA-binding domain"/>
    <property type="match status" value="1"/>
</dbReference>
<evidence type="ECO:0000313" key="2">
    <source>
        <dbReference type="Proteomes" id="UP001595683"/>
    </source>
</evidence>
<dbReference type="NCBIfam" id="TIGR00738">
    <property type="entry name" value="rrf2_super"/>
    <property type="match status" value="1"/>
</dbReference>
<keyword evidence="2" id="KW-1185">Reference proteome</keyword>
<dbReference type="Pfam" id="PF02082">
    <property type="entry name" value="Rrf2"/>
    <property type="match status" value="1"/>
</dbReference>
<dbReference type="PANTHER" id="PTHR33221">
    <property type="entry name" value="WINGED HELIX-TURN-HELIX TRANSCRIPTIONAL REGULATOR, RRF2 FAMILY"/>
    <property type="match status" value="1"/>
</dbReference>
<accession>A0ABV7V0N0</accession>
<dbReference type="InterPro" id="IPR000944">
    <property type="entry name" value="Tscrpt_reg_Rrf2"/>
</dbReference>
<dbReference type="Proteomes" id="UP001595683">
    <property type="component" value="Unassembled WGS sequence"/>
</dbReference>
<dbReference type="InterPro" id="IPR036390">
    <property type="entry name" value="WH_DNA-bd_sf"/>
</dbReference>
<proteinExistence type="predicted"/>